<keyword evidence="3" id="KW-1185">Reference proteome</keyword>
<feature type="compositionally biased region" description="Basic and acidic residues" evidence="1">
    <location>
        <begin position="9"/>
        <end position="18"/>
    </location>
</feature>
<sequence>MWESQSDLGGREGPEKDTVLTSGIGKRGRGGPRRHVTAKSGNVTSTHEAKDEIGFLTLPVEIRLGLDDLTMADDRDMAAQKPGAICSEHGFLYQNAVFTPRYFSFGLLVRNHNCNNYVQDLRVLPLLYTEIDFAIVTKVTASVKLPVVEWPLVNKLAIHMFSVPGPNRVLAHLLPELDRFLYRTCEHRLPELPSPSTFTALSDRQF</sequence>
<dbReference type="Proteomes" id="UP000809789">
    <property type="component" value="Unassembled WGS sequence"/>
</dbReference>
<evidence type="ECO:0000313" key="3">
    <source>
        <dbReference type="Proteomes" id="UP000809789"/>
    </source>
</evidence>
<name>A0A8K0PBX5_9PEZI</name>
<dbReference type="AlphaFoldDB" id="A0A8K0PBX5"/>
<gene>
    <name evidence="2" type="ORF">KVT40_009254</name>
</gene>
<feature type="compositionally biased region" description="Basic residues" evidence="1">
    <location>
        <begin position="26"/>
        <end position="37"/>
    </location>
</feature>
<protein>
    <submittedName>
        <fullName evidence="2">Uncharacterized protein</fullName>
    </submittedName>
</protein>
<feature type="region of interest" description="Disordered" evidence="1">
    <location>
        <begin position="1"/>
        <end position="45"/>
    </location>
</feature>
<comment type="caution">
    <text evidence="2">The sequence shown here is derived from an EMBL/GenBank/DDBJ whole genome shotgun (WGS) entry which is preliminary data.</text>
</comment>
<accession>A0A8K0PBX5</accession>
<organism evidence="2 3">
    <name type="scientific">Elsinoe batatas</name>
    <dbReference type="NCBI Taxonomy" id="2601811"/>
    <lineage>
        <taxon>Eukaryota</taxon>
        <taxon>Fungi</taxon>
        <taxon>Dikarya</taxon>
        <taxon>Ascomycota</taxon>
        <taxon>Pezizomycotina</taxon>
        <taxon>Dothideomycetes</taxon>
        <taxon>Dothideomycetidae</taxon>
        <taxon>Myriangiales</taxon>
        <taxon>Elsinoaceae</taxon>
        <taxon>Elsinoe</taxon>
    </lineage>
</organism>
<dbReference type="EMBL" id="JAESVG020000011">
    <property type="protein sequence ID" value="KAG8622937.1"/>
    <property type="molecule type" value="Genomic_DNA"/>
</dbReference>
<reference evidence="2" key="1">
    <citation type="submission" date="2021-07" db="EMBL/GenBank/DDBJ databases">
        <title>Elsinoe batatas strain:CRI-CJ2 Genome sequencing and assembly.</title>
        <authorList>
            <person name="Huang L."/>
        </authorList>
    </citation>
    <scope>NUCLEOTIDE SEQUENCE</scope>
    <source>
        <strain evidence="2">CRI-CJ2</strain>
    </source>
</reference>
<proteinExistence type="predicted"/>
<evidence type="ECO:0000313" key="2">
    <source>
        <dbReference type="EMBL" id="KAG8622937.1"/>
    </source>
</evidence>
<evidence type="ECO:0000256" key="1">
    <source>
        <dbReference type="SAM" id="MobiDB-lite"/>
    </source>
</evidence>